<organism evidence="2 3">
    <name type="scientific">Algoriphagus boseongensis</name>
    <dbReference type="NCBI Taxonomy" id="1442587"/>
    <lineage>
        <taxon>Bacteria</taxon>
        <taxon>Pseudomonadati</taxon>
        <taxon>Bacteroidota</taxon>
        <taxon>Cytophagia</taxon>
        <taxon>Cytophagales</taxon>
        <taxon>Cyclobacteriaceae</taxon>
        <taxon>Algoriphagus</taxon>
    </lineage>
</organism>
<accession>A0A4R6T533</accession>
<feature type="transmembrane region" description="Helical" evidence="1">
    <location>
        <begin position="60"/>
        <end position="81"/>
    </location>
</feature>
<evidence type="ECO:0000313" key="2">
    <source>
        <dbReference type="EMBL" id="TDQ16389.1"/>
    </source>
</evidence>
<evidence type="ECO:0000256" key="1">
    <source>
        <dbReference type="SAM" id="Phobius"/>
    </source>
</evidence>
<dbReference type="EMBL" id="SNYF01000007">
    <property type="protein sequence ID" value="TDQ16389.1"/>
    <property type="molecule type" value="Genomic_DNA"/>
</dbReference>
<keyword evidence="1" id="KW-0812">Transmembrane</keyword>
<comment type="caution">
    <text evidence="2">The sequence shown here is derived from an EMBL/GenBank/DDBJ whole genome shotgun (WGS) entry which is preliminary data.</text>
</comment>
<protein>
    <submittedName>
        <fullName evidence="2">Anaphase-promoting complex subunit 3</fullName>
    </submittedName>
</protein>
<keyword evidence="1" id="KW-0472">Membrane</keyword>
<proteinExistence type="predicted"/>
<dbReference type="AlphaFoldDB" id="A0A4R6T533"/>
<dbReference type="RefSeq" id="WP_133556288.1">
    <property type="nucleotide sequence ID" value="NZ_SNYF01000007.1"/>
</dbReference>
<gene>
    <name evidence="2" type="ORF">DFQ04_2507</name>
</gene>
<dbReference type="Proteomes" id="UP000294535">
    <property type="component" value="Unassembled WGS sequence"/>
</dbReference>
<dbReference type="Pfam" id="PF12895">
    <property type="entry name" value="ANAPC3"/>
    <property type="match status" value="1"/>
</dbReference>
<dbReference type="InterPro" id="IPR011990">
    <property type="entry name" value="TPR-like_helical_dom_sf"/>
</dbReference>
<dbReference type="Gene3D" id="1.25.40.10">
    <property type="entry name" value="Tetratricopeptide repeat domain"/>
    <property type="match status" value="1"/>
</dbReference>
<name>A0A4R6T533_9BACT</name>
<dbReference type="OrthoDB" id="979271at2"/>
<reference evidence="2 3" key="1">
    <citation type="submission" date="2019-03" db="EMBL/GenBank/DDBJ databases">
        <title>Genomic Encyclopedia of Type Strains, Phase III (KMG-III): the genomes of soil and plant-associated and newly described type strains.</title>
        <authorList>
            <person name="Whitman W."/>
        </authorList>
    </citation>
    <scope>NUCLEOTIDE SEQUENCE [LARGE SCALE GENOMIC DNA]</scope>
    <source>
        <strain evidence="2 3">CECT 8446</strain>
    </source>
</reference>
<keyword evidence="1" id="KW-1133">Transmembrane helix</keyword>
<dbReference type="SUPFAM" id="SSF48452">
    <property type="entry name" value="TPR-like"/>
    <property type="match status" value="1"/>
</dbReference>
<keyword evidence="3" id="KW-1185">Reference proteome</keyword>
<sequence length="219" mass="24629">MLDQNVLFKSYLEGKLDPKDRELLESLLRENPSYQAELEAFKASLEPKTTLKEPFSPKSWIISIVIATAIVASGIFLFLSLSAPPGEKLYSKYYQPIPVDSFLSKTGNSKLKEGLEAYQAKNYPKAIEIFELVLTQGESDQAELFLGLSQLANGRPEKAIPIMSMISPDSESAQFVPWYTALSYLKMNKLEEAKTHLLKASNIYDLNQQNAQVILEKMK</sequence>
<evidence type="ECO:0000313" key="3">
    <source>
        <dbReference type="Proteomes" id="UP000294535"/>
    </source>
</evidence>